<gene>
    <name evidence="2" type="ORF">HMF3257_03630</name>
</gene>
<protein>
    <recommendedName>
        <fullName evidence="4">DUF2147 domain-containing protein</fullName>
    </recommendedName>
</protein>
<evidence type="ECO:0000313" key="2">
    <source>
        <dbReference type="EMBL" id="RAI73725.1"/>
    </source>
</evidence>
<sequence length="112" mass="12568">MKQKLFILGLLLSLTQHLFAQKPTDNFAGSYKTDDDGALIVISKTSNGFLGIDPAKRVVLKDIKFVDGQWKGLVYNPKKDLTAECELYLVGNKLKIVAHKGILTKTVYWEKL</sequence>
<evidence type="ECO:0000313" key="3">
    <source>
        <dbReference type="Proteomes" id="UP000249016"/>
    </source>
</evidence>
<organism evidence="2 3">
    <name type="scientific">Spirosoma telluris</name>
    <dbReference type="NCBI Taxonomy" id="2183553"/>
    <lineage>
        <taxon>Bacteria</taxon>
        <taxon>Pseudomonadati</taxon>
        <taxon>Bacteroidota</taxon>
        <taxon>Cytophagia</taxon>
        <taxon>Cytophagales</taxon>
        <taxon>Cytophagaceae</taxon>
        <taxon>Spirosoma</taxon>
    </lineage>
</organism>
<dbReference type="RefSeq" id="WP_111340600.1">
    <property type="nucleotide sequence ID" value="NZ_QLII01000001.1"/>
</dbReference>
<dbReference type="AlphaFoldDB" id="A0A327NFW1"/>
<feature type="signal peptide" evidence="1">
    <location>
        <begin position="1"/>
        <end position="20"/>
    </location>
</feature>
<evidence type="ECO:0008006" key="4">
    <source>
        <dbReference type="Google" id="ProtNLM"/>
    </source>
</evidence>
<proteinExistence type="predicted"/>
<dbReference type="OrthoDB" id="962879at2"/>
<dbReference type="Gene3D" id="2.40.128.520">
    <property type="match status" value="1"/>
</dbReference>
<keyword evidence="3" id="KW-1185">Reference proteome</keyword>
<reference evidence="2 3" key="1">
    <citation type="submission" date="2018-06" db="EMBL/GenBank/DDBJ databases">
        <title>Spirosoma sp. HMF3257 Genome sequencing and assembly.</title>
        <authorList>
            <person name="Kang H."/>
            <person name="Cha I."/>
            <person name="Kim H."/>
            <person name="Kang J."/>
            <person name="Joh K."/>
        </authorList>
    </citation>
    <scope>NUCLEOTIDE SEQUENCE [LARGE SCALE GENOMIC DNA]</scope>
    <source>
        <strain evidence="2 3">HMF3257</strain>
    </source>
</reference>
<feature type="chain" id="PRO_5016423854" description="DUF2147 domain-containing protein" evidence="1">
    <location>
        <begin position="21"/>
        <end position="112"/>
    </location>
</feature>
<comment type="caution">
    <text evidence="2">The sequence shown here is derived from an EMBL/GenBank/DDBJ whole genome shotgun (WGS) entry which is preliminary data.</text>
</comment>
<dbReference type="EMBL" id="QLII01000001">
    <property type="protein sequence ID" value="RAI73725.1"/>
    <property type="molecule type" value="Genomic_DNA"/>
</dbReference>
<evidence type="ECO:0000256" key="1">
    <source>
        <dbReference type="SAM" id="SignalP"/>
    </source>
</evidence>
<dbReference type="Proteomes" id="UP000249016">
    <property type="component" value="Unassembled WGS sequence"/>
</dbReference>
<keyword evidence="1" id="KW-0732">Signal</keyword>
<accession>A0A327NFW1</accession>
<name>A0A327NFW1_9BACT</name>